<feature type="region of interest" description="Disordered" evidence="1">
    <location>
        <begin position="92"/>
        <end position="129"/>
    </location>
</feature>
<comment type="caution">
    <text evidence="2">The sequence shown here is derived from an EMBL/GenBank/DDBJ whole genome shotgun (WGS) entry which is preliminary data.</text>
</comment>
<evidence type="ECO:0000313" key="2">
    <source>
        <dbReference type="EMBL" id="PWB94300.1"/>
    </source>
</evidence>
<dbReference type="RefSeq" id="WP_108916793.1">
    <property type="nucleotide sequence ID" value="NZ_BGJY01000003.1"/>
</dbReference>
<feature type="compositionally biased region" description="Low complexity" evidence="1">
    <location>
        <begin position="115"/>
        <end position="129"/>
    </location>
</feature>
<dbReference type="OrthoDB" id="8456066at2"/>
<dbReference type="Proteomes" id="UP000245137">
    <property type="component" value="Unassembled WGS sequence"/>
</dbReference>
<reference evidence="2 3" key="1">
    <citation type="journal article" date="2018" name="Appl. Microbiol. Biotechnol.">
        <title>Co-cultivation of the strictly anaerobic methanogen Methanosarcina barkeri with aerobic methanotrophs in an oxygen-limited membrane bioreactor.</title>
        <authorList>
            <person name="In 't Zandt M.H."/>
            <person name="van den Bosch T.J.M."/>
            <person name="Rijkers R."/>
            <person name="van Kessel M.A.H.J."/>
            <person name="Jetten M.S.M."/>
            <person name="Welte C.U."/>
        </authorList>
    </citation>
    <scope>NUCLEOTIDE SEQUENCE [LARGE SCALE GENOMIC DNA]</scope>
    <source>
        <strain evidence="2 3">DSM 17706</strain>
    </source>
</reference>
<feature type="compositionally biased region" description="Basic and acidic residues" evidence="1">
    <location>
        <begin position="92"/>
        <end position="103"/>
    </location>
</feature>
<protein>
    <submittedName>
        <fullName evidence="2">Uncharacterized protein</fullName>
    </submittedName>
</protein>
<evidence type="ECO:0000256" key="1">
    <source>
        <dbReference type="SAM" id="MobiDB-lite"/>
    </source>
</evidence>
<sequence>MAEPPRKEFGRRGLAPPVVTHAPEGLPGGANGPFGSRKRTIAIAAIAVGSLSIGTYAAIEYAHTVALIAAGSLSIGTYAAIEYAHGRDCAEDADWERQEECRQSHSHGGSGGHSSSGESSAGHAGAASSGHAVSFGGFGAAGHGGGGS</sequence>
<proteinExistence type="predicted"/>
<keyword evidence="3" id="KW-1185">Reference proteome</keyword>
<gene>
    <name evidence="2" type="ORF">C5689_08215</name>
</gene>
<feature type="compositionally biased region" description="Basic and acidic residues" evidence="1">
    <location>
        <begin position="1"/>
        <end position="11"/>
    </location>
</feature>
<accession>A0A2U1SRS2</accession>
<feature type="region of interest" description="Disordered" evidence="1">
    <location>
        <begin position="1"/>
        <end position="33"/>
    </location>
</feature>
<name>A0A2U1SRS2_METSR</name>
<dbReference type="AlphaFoldDB" id="A0A2U1SRS2"/>
<organism evidence="2 3">
    <name type="scientific">Methylosinus sporium</name>
    <dbReference type="NCBI Taxonomy" id="428"/>
    <lineage>
        <taxon>Bacteria</taxon>
        <taxon>Pseudomonadati</taxon>
        <taxon>Pseudomonadota</taxon>
        <taxon>Alphaproteobacteria</taxon>
        <taxon>Hyphomicrobiales</taxon>
        <taxon>Methylocystaceae</taxon>
        <taxon>Methylosinus</taxon>
    </lineage>
</organism>
<dbReference type="EMBL" id="PUIV01000009">
    <property type="protein sequence ID" value="PWB94300.1"/>
    <property type="molecule type" value="Genomic_DNA"/>
</dbReference>
<evidence type="ECO:0000313" key="3">
    <source>
        <dbReference type="Proteomes" id="UP000245137"/>
    </source>
</evidence>